<gene>
    <name evidence="2" type="ORF">SORBI_3004G311550</name>
</gene>
<feature type="region of interest" description="Disordered" evidence="1">
    <location>
        <begin position="1"/>
        <end position="37"/>
    </location>
</feature>
<evidence type="ECO:0000256" key="1">
    <source>
        <dbReference type="SAM" id="MobiDB-lite"/>
    </source>
</evidence>
<evidence type="ECO:0000313" key="3">
    <source>
        <dbReference type="Proteomes" id="UP000000768"/>
    </source>
</evidence>
<dbReference type="InParanoid" id="A0A1Z5RQF0"/>
<dbReference type="Proteomes" id="UP000000768">
    <property type="component" value="Chromosome 4"/>
</dbReference>
<reference evidence="3" key="2">
    <citation type="journal article" date="2018" name="Plant J.">
        <title>The Sorghum bicolor reference genome: improved assembly, gene annotations, a transcriptome atlas, and signatures of genome organization.</title>
        <authorList>
            <person name="McCormick R.F."/>
            <person name="Truong S.K."/>
            <person name="Sreedasyam A."/>
            <person name="Jenkins J."/>
            <person name="Shu S."/>
            <person name="Sims D."/>
            <person name="Kennedy M."/>
            <person name="Amirebrahimi M."/>
            <person name="Weers B.D."/>
            <person name="McKinley B."/>
            <person name="Mattison A."/>
            <person name="Morishige D.T."/>
            <person name="Grimwood J."/>
            <person name="Schmutz J."/>
            <person name="Mullet J.E."/>
        </authorList>
    </citation>
    <scope>NUCLEOTIDE SEQUENCE [LARGE SCALE GENOMIC DNA]</scope>
    <source>
        <strain evidence="3">cv. BTx623</strain>
    </source>
</reference>
<sequence>MPFRQQITPHTVSSQVRSPDGAFRKHPGRIGTVDTQCGPRCASISPSQQASPCSRYAPRTNIRRSLGELSCFFLKNHATASARTDGARNANYWLAGTNRSAVVSDKHAF</sequence>
<organism evidence="2 3">
    <name type="scientific">Sorghum bicolor</name>
    <name type="common">Sorghum</name>
    <name type="synonym">Sorghum vulgare</name>
    <dbReference type="NCBI Taxonomy" id="4558"/>
    <lineage>
        <taxon>Eukaryota</taxon>
        <taxon>Viridiplantae</taxon>
        <taxon>Streptophyta</taxon>
        <taxon>Embryophyta</taxon>
        <taxon>Tracheophyta</taxon>
        <taxon>Spermatophyta</taxon>
        <taxon>Magnoliopsida</taxon>
        <taxon>Liliopsida</taxon>
        <taxon>Poales</taxon>
        <taxon>Poaceae</taxon>
        <taxon>PACMAD clade</taxon>
        <taxon>Panicoideae</taxon>
        <taxon>Andropogonodae</taxon>
        <taxon>Andropogoneae</taxon>
        <taxon>Sorghinae</taxon>
        <taxon>Sorghum</taxon>
    </lineage>
</organism>
<proteinExistence type="predicted"/>
<feature type="compositionally biased region" description="Polar residues" evidence="1">
    <location>
        <begin position="1"/>
        <end position="17"/>
    </location>
</feature>
<dbReference type="EMBL" id="CM000763">
    <property type="protein sequence ID" value="OQU85799.1"/>
    <property type="molecule type" value="Genomic_DNA"/>
</dbReference>
<dbReference type="AlphaFoldDB" id="A0A1Z5RQF0"/>
<name>A0A1Z5RQF0_SORBI</name>
<keyword evidence="3" id="KW-1185">Reference proteome</keyword>
<dbReference type="Gramene" id="OQU85799">
    <property type="protein sequence ID" value="OQU85799"/>
    <property type="gene ID" value="SORBI_3004G311550"/>
</dbReference>
<protein>
    <submittedName>
        <fullName evidence="2">Uncharacterized protein</fullName>
    </submittedName>
</protein>
<reference evidence="2 3" key="1">
    <citation type="journal article" date="2009" name="Nature">
        <title>The Sorghum bicolor genome and the diversification of grasses.</title>
        <authorList>
            <person name="Paterson A.H."/>
            <person name="Bowers J.E."/>
            <person name="Bruggmann R."/>
            <person name="Dubchak I."/>
            <person name="Grimwood J."/>
            <person name="Gundlach H."/>
            <person name="Haberer G."/>
            <person name="Hellsten U."/>
            <person name="Mitros T."/>
            <person name="Poliakov A."/>
            <person name="Schmutz J."/>
            <person name="Spannagl M."/>
            <person name="Tang H."/>
            <person name="Wang X."/>
            <person name="Wicker T."/>
            <person name="Bharti A.K."/>
            <person name="Chapman J."/>
            <person name="Feltus F.A."/>
            <person name="Gowik U."/>
            <person name="Grigoriev I.V."/>
            <person name="Lyons E."/>
            <person name="Maher C.A."/>
            <person name="Martis M."/>
            <person name="Narechania A."/>
            <person name="Otillar R.P."/>
            <person name="Penning B.W."/>
            <person name="Salamov A.A."/>
            <person name="Wang Y."/>
            <person name="Zhang L."/>
            <person name="Carpita N.C."/>
            <person name="Freeling M."/>
            <person name="Gingle A.R."/>
            <person name="Hash C.T."/>
            <person name="Keller B."/>
            <person name="Klein P."/>
            <person name="Kresovich S."/>
            <person name="McCann M.C."/>
            <person name="Ming R."/>
            <person name="Peterson D.G."/>
            <person name="Mehboob-ur-Rahman"/>
            <person name="Ware D."/>
            <person name="Westhoff P."/>
            <person name="Mayer K.F."/>
            <person name="Messing J."/>
            <person name="Rokhsar D.S."/>
        </authorList>
    </citation>
    <scope>NUCLEOTIDE SEQUENCE [LARGE SCALE GENOMIC DNA]</scope>
    <source>
        <strain evidence="3">cv. BTx623</strain>
    </source>
</reference>
<evidence type="ECO:0000313" key="2">
    <source>
        <dbReference type="EMBL" id="OQU85799.1"/>
    </source>
</evidence>
<accession>A0A1Z5RQF0</accession>